<dbReference type="RefSeq" id="WP_191098630.1">
    <property type="nucleotide sequence ID" value="NZ_JACXXF010000001.1"/>
</dbReference>
<evidence type="ECO:0000259" key="1">
    <source>
        <dbReference type="Pfam" id="PF20815"/>
    </source>
</evidence>
<feature type="domain" description="GIY-YIG catalytic" evidence="1">
    <location>
        <begin position="128"/>
        <end position="274"/>
    </location>
</feature>
<dbReference type="EMBL" id="JACXXH010000001">
    <property type="protein sequence ID" value="MBD3861906.1"/>
    <property type="molecule type" value="Genomic_DNA"/>
</dbReference>
<gene>
    <name evidence="2" type="ORF">IEG06_00490</name>
</gene>
<reference evidence="2 3" key="1">
    <citation type="submission" date="2020-09" db="EMBL/GenBank/DDBJ databases">
        <title>Bacillus nautilus sp. nov., Chryseoglobus crepusculi sp. nov, and Psychrobacter noctis sp. nov., isolated from deep-sea sponges from the equatorial Atlantic.</title>
        <authorList>
            <person name="Stennett H.L."/>
            <person name="Williams S.E."/>
        </authorList>
    </citation>
    <scope>NUCLEOTIDE SEQUENCE [LARGE SCALE GENOMIC DNA]</scope>
    <source>
        <strain evidence="2 3">28M-24</strain>
    </source>
</reference>
<sequence>MKGKKLFTQNEFEQLKILVQEKQKADKTKQKNIRSKIRKIGFFFTDFSAQKKGYDITDLNYLIKTGAIKIVEKTNRIENTKVLTEKKINVESIKIAKTSNLSRILIDFSKNRFEPNIHFESEIPDTCGNYIICLRKDSKLPDLGFNIQLGTFDSLKVIYTGIAGTSLKKRDYRQHFNGNSGSSTLRKSLGILFNYKLIPRDKNPDSRKTKFELNNELELSEWMNLNLIMYFFPNLNFDDLENKLIEKFNPPLNLSKNKNLINENFRKKLSKLRSSRL</sequence>
<dbReference type="Proteomes" id="UP000627521">
    <property type="component" value="Unassembled WGS sequence"/>
</dbReference>
<dbReference type="InterPro" id="IPR049311">
    <property type="entry name" value="GIY_YIG_cat"/>
</dbReference>
<proteinExistence type="predicted"/>
<accession>A0ABR8LNU9</accession>
<protein>
    <recommendedName>
        <fullName evidence="1">GIY-YIG catalytic domain-containing protein</fullName>
    </recommendedName>
</protein>
<comment type="caution">
    <text evidence="2">The sequence shown here is derived from an EMBL/GenBank/DDBJ whole genome shotgun (WGS) entry which is preliminary data.</text>
</comment>
<evidence type="ECO:0000313" key="3">
    <source>
        <dbReference type="Proteomes" id="UP000627521"/>
    </source>
</evidence>
<evidence type="ECO:0000313" key="2">
    <source>
        <dbReference type="EMBL" id="MBD3861906.1"/>
    </source>
</evidence>
<dbReference type="Pfam" id="PF20815">
    <property type="entry name" value="GIY_YIG_2"/>
    <property type="match status" value="1"/>
</dbReference>
<keyword evidence="3" id="KW-1185">Reference proteome</keyword>
<organism evidence="2 3">
    <name type="scientific">Olleya marilimosa</name>
    <dbReference type="NCBI Taxonomy" id="272164"/>
    <lineage>
        <taxon>Bacteria</taxon>
        <taxon>Pseudomonadati</taxon>
        <taxon>Bacteroidota</taxon>
        <taxon>Flavobacteriia</taxon>
        <taxon>Flavobacteriales</taxon>
        <taxon>Flavobacteriaceae</taxon>
    </lineage>
</organism>
<name>A0ABR8LNU9_9FLAO</name>